<dbReference type="STRING" id="1314776.A0A166EFF5"/>
<accession>A0A166EFF5</accession>
<dbReference type="AlphaFoldDB" id="A0A166EFF5"/>
<evidence type="ECO:0008006" key="3">
    <source>
        <dbReference type="Google" id="ProtNLM"/>
    </source>
</evidence>
<organism evidence="1 2">
    <name type="scientific">Sistotremastrum suecicum HHB10207 ss-3</name>
    <dbReference type="NCBI Taxonomy" id="1314776"/>
    <lineage>
        <taxon>Eukaryota</taxon>
        <taxon>Fungi</taxon>
        <taxon>Dikarya</taxon>
        <taxon>Basidiomycota</taxon>
        <taxon>Agaricomycotina</taxon>
        <taxon>Agaricomycetes</taxon>
        <taxon>Sistotremastrales</taxon>
        <taxon>Sistotremastraceae</taxon>
        <taxon>Sistotremastrum</taxon>
    </lineage>
</organism>
<dbReference type="Proteomes" id="UP000076798">
    <property type="component" value="Unassembled WGS sequence"/>
</dbReference>
<dbReference type="OrthoDB" id="5987198at2759"/>
<reference evidence="1 2" key="1">
    <citation type="journal article" date="2016" name="Mol. Biol. Evol.">
        <title>Comparative Genomics of Early-Diverging Mushroom-Forming Fungi Provides Insights into the Origins of Lignocellulose Decay Capabilities.</title>
        <authorList>
            <person name="Nagy L.G."/>
            <person name="Riley R."/>
            <person name="Tritt A."/>
            <person name="Adam C."/>
            <person name="Daum C."/>
            <person name="Floudas D."/>
            <person name="Sun H."/>
            <person name="Yadav J.S."/>
            <person name="Pangilinan J."/>
            <person name="Larsson K.H."/>
            <person name="Matsuura K."/>
            <person name="Barry K."/>
            <person name="Labutti K."/>
            <person name="Kuo R."/>
            <person name="Ohm R.A."/>
            <person name="Bhattacharya S.S."/>
            <person name="Shirouzu T."/>
            <person name="Yoshinaga Y."/>
            <person name="Martin F.M."/>
            <person name="Grigoriev I.V."/>
            <person name="Hibbett D.S."/>
        </authorList>
    </citation>
    <scope>NUCLEOTIDE SEQUENCE [LARGE SCALE GENOMIC DNA]</scope>
    <source>
        <strain evidence="1 2">HHB10207 ss-3</strain>
    </source>
</reference>
<name>A0A166EFF5_9AGAM</name>
<dbReference type="InterPro" id="IPR011009">
    <property type="entry name" value="Kinase-like_dom_sf"/>
</dbReference>
<evidence type="ECO:0000313" key="2">
    <source>
        <dbReference type="Proteomes" id="UP000076798"/>
    </source>
</evidence>
<dbReference type="Gene3D" id="1.10.510.10">
    <property type="entry name" value="Transferase(Phosphotransferase) domain 1"/>
    <property type="match status" value="1"/>
</dbReference>
<protein>
    <recommendedName>
        <fullName evidence="3">Protein kinase domain-containing protein</fullName>
    </recommendedName>
</protein>
<sequence>MSVPANDVDIRLLLPDISTLKDLTDVEKRWAGYHGWLKSLGYELRSRYRHDWSPSWLKTGYKITHSEDAIQPTIGGKIMDATRMSDGKIICMKLVPTHTKELVIWQFLSSPDLRKDSRNHCIPIFDIHPLPDTDEQVLVVMPLLVVYDIIPFETPGEVMYCVHSFLEGLVFMHEHNVAHLDVASVNVMMEPGPSLFPKGFHPVDPLCYVPNPSSPKIRAGAPHISRTLSPVTYYHIDFGESIKFDDFEHRERIYGRVGHARDAPEFRTGRSYDPFQLDIRACGDMIKEIPELFCGLEALQPLIDAMRRDEPDERPTAVEALALLKSVIVKHDPDFLRSFLKPNVDFFETISLREYRSHQLDIRILGRPPIYPEIPDLKFEAPKPPRRISQIVQRLLIWVT</sequence>
<evidence type="ECO:0000313" key="1">
    <source>
        <dbReference type="EMBL" id="KZT39532.1"/>
    </source>
</evidence>
<dbReference type="SUPFAM" id="SSF56112">
    <property type="entry name" value="Protein kinase-like (PK-like)"/>
    <property type="match status" value="1"/>
</dbReference>
<proteinExistence type="predicted"/>
<dbReference type="EMBL" id="KV428044">
    <property type="protein sequence ID" value="KZT39532.1"/>
    <property type="molecule type" value="Genomic_DNA"/>
</dbReference>
<gene>
    <name evidence="1" type="ORF">SISSUDRAFT_1061023</name>
</gene>
<keyword evidence="2" id="KW-1185">Reference proteome</keyword>